<sequence>MKKTYFRKVVQVAQLVAEPEPGFLKLKLIKEEAKIKCERSCTIRLFGVALSLSCLAGVEADFIKKRLIRFSRPYAPKKGWASSVRVFIDRVDLYAEGVRRGVAQSGQRICFGSTKSAESFNYPLSLTYISERARQTFRDFSSVSGSRDRSEIQYSITEHFINLSFYLDLRPISGYRLSGLISRHDWRAHWA</sequence>
<dbReference type="EMBL" id="ASHM01081181">
    <property type="protein sequence ID" value="PNX59669.1"/>
    <property type="molecule type" value="Genomic_DNA"/>
</dbReference>
<dbReference type="AlphaFoldDB" id="A0A2K3K042"/>
<name>A0A2K3K042_TRIPR</name>
<evidence type="ECO:0000313" key="1">
    <source>
        <dbReference type="EMBL" id="PNX59669.1"/>
    </source>
</evidence>
<reference evidence="1 2" key="2">
    <citation type="journal article" date="2017" name="Front. Plant Sci.">
        <title>Gene Classification and Mining of Molecular Markers Useful in Red Clover (Trifolium pratense) Breeding.</title>
        <authorList>
            <person name="Istvanek J."/>
            <person name="Dluhosova J."/>
            <person name="Dluhos P."/>
            <person name="Patkova L."/>
            <person name="Nedelnik J."/>
            <person name="Repkova J."/>
        </authorList>
    </citation>
    <scope>NUCLEOTIDE SEQUENCE [LARGE SCALE GENOMIC DNA]</scope>
    <source>
        <strain evidence="2">cv. Tatra</strain>
        <tissue evidence="1">Young leaves</tissue>
    </source>
</reference>
<comment type="caution">
    <text evidence="1">The sequence shown here is derived from an EMBL/GenBank/DDBJ whole genome shotgun (WGS) entry which is preliminary data.</text>
</comment>
<organism evidence="1 2">
    <name type="scientific">Trifolium pratense</name>
    <name type="common">Red clover</name>
    <dbReference type="NCBI Taxonomy" id="57577"/>
    <lineage>
        <taxon>Eukaryota</taxon>
        <taxon>Viridiplantae</taxon>
        <taxon>Streptophyta</taxon>
        <taxon>Embryophyta</taxon>
        <taxon>Tracheophyta</taxon>
        <taxon>Spermatophyta</taxon>
        <taxon>Magnoliopsida</taxon>
        <taxon>eudicotyledons</taxon>
        <taxon>Gunneridae</taxon>
        <taxon>Pentapetalae</taxon>
        <taxon>rosids</taxon>
        <taxon>fabids</taxon>
        <taxon>Fabales</taxon>
        <taxon>Fabaceae</taxon>
        <taxon>Papilionoideae</taxon>
        <taxon>50 kb inversion clade</taxon>
        <taxon>NPAAA clade</taxon>
        <taxon>Hologalegina</taxon>
        <taxon>IRL clade</taxon>
        <taxon>Trifolieae</taxon>
        <taxon>Trifolium</taxon>
    </lineage>
</organism>
<accession>A0A2K3K042</accession>
<evidence type="ECO:0000313" key="2">
    <source>
        <dbReference type="Proteomes" id="UP000236291"/>
    </source>
</evidence>
<reference evidence="1 2" key="1">
    <citation type="journal article" date="2014" name="Am. J. Bot.">
        <title>Genome assembly and annotation for red clover (Trifolium pratense; Fabaceae).</title>
        <authorList>
            <person name="Istvanek J."/>
            <person name="Jaros M."/>
            <person name="Krenek A."/>
            <person name="Repkova J."/>
        </authorList>
    </citation>
    <scope>NUCLEOTIDE SEQUENCE [LARGE SCALE GENOMIC DNA]</scope>
    <source>
        <strain evidence="2">cv. Tatra</strain>
        <tissue evidence="1">Young leaves</tissue>
    </source>
</reference>
<feature type="non-terminal residue" evidence="1">
    <location>
        <position position="191"/>
    </location>
</feature>
<dbReference type="Proteomes" id="UP000236291">
    <property type="component" value="Unassembled WGS sequence"/>
</dbReference>
<gene>
    <name evidence="1" type="ORF">L195_g051536</name>
</gene>
<proteinExistence type="predicted"/>
<protein>
    <submittedName>
        <fullName evidence="1">Uncharacterized protein</fullName>
    </submittedName>
</protein>